<dbReference type="InterPro" id="IPR019802">
    <property type="entry name" value="GlycHydrolase_4_CS"/>
</dbReference>
<dbReference type="EMBL" id="DTIN01000011">
    <property type="protein sequence ID" value="HFX13202.1"/>
    <property type="molecule type" value="Genomic_DNA"/>
</dbReference>
<dbReference type="GO" id="GO:0016616">
    <property type="term" value="F:oxidoreductase activity, acting on the CH-OH group of donors, NAD or NADP as acceptor"/>
    <property type="evidence" value="ECO:0007669"/>
    <property type="project" value="InterPro"/>
</dbReference>
<keyword evidence="6 10" id="KW-0464">Manganese</keyword>
<dbReference type="InterPro" id="IPR015955">
    <property type="entry name" value="Lactate_DH/Glyco_Ohase_4_C"/>
</dbReference>
<dbReference type="PROSITE" id="PS01324">
    <property type="entry name" value="GLYCOSYL_HYDROL_F4"/>
    <property type="match status" value="1"/>
</dbReference>
<evidence type="ECO:0000256" key="7">
    <source>
        <dbReference type="ARBA" id="ARBA00023277"/>
    </source>
</evidence>
<organism evidence="14">
    <name type="scientific">Dictyoglomus thermophilum</name>
    <dbReference type="NCBI Taxonomy" id="14"/>
    <lineage>
        <taxon>Bacteria</taxon>
        <taxon>Pseudomonadati</taxon>
        <taxon>Dictyoglomota</taxon>
        <taxon>Dictyoglomia</taxon>
        <taxon>Dictyoglomales</taxon>
        <taxon>Dictyoglomaceae</taxon>
        <taxon>Dictyoglomus</taxon>
    </lineage>
</organism>
<feature type="binding site" evidence="10">
    <location>
        <position position="178"/>
    </location>
    <ligand>
        <name>Mn(2+)</name>
        <dbReference type="ChEBI" id="CHEBI:29035"/>
    </ligand>
</feature>
<keyword evidence="5 12" id="KW-0520">NAD</keyword>
<comment type="similarity">
    <text evidence="2 12">Belongs to the glycosyl hydrolase 4 family.</text>
</comment>
<feature type="binding site" evidence="9">
    <location>
        <position position="157"/>
    </location>
    <ligand>
        <name>substrate</name>
    </ligand>
</feature>
<dbReference type="AlphaFoldDB" id="A0A7C3RQN7"/>
<dbReference type="GO" id="GO:0046872">
    <property type="term" value="F:metal ion binding"/>
    <property type="evidence" value="ECO:0007669"/>
    <property type="project" value="UniProtKB-KW"/>
</dbReference>
<dbReference type="InterPro" id="IPR022616">
    <property type="entry name" value="Glyco_hydro_4_C"/>
</dbReference>
<dbReference type="Pfam" id="PF02056">
    <property type="entry name" value="Glyco_hydro_4"/>
    <property type="match status" value="1"/>
</dbReference>
<gene>
    <name evidence="14" type="ORF">ENW00_03460</name>
</gene>
<evidence type="ECO:0000256" key="6">
    <source>
        <dbReference type="ARBA" id="ARBA00023211"/>
    </source>
</evidence>
<dbReference type="PRINTS" id="PR00732">
    <property type="entry name" value="GLHYDRLASE4"/>
</dbReference>
<feature type="site" description="Increases basicity of active site Tyr" evidence="11">
    <location>
        <position position="116"/>
    </location>
</feature>
<evidence type="ECO:0000256" key="2">
    <source>
        <dbReference type="ARBA" id="ARBA00010141"/>
    </source>
</evidence>
<dbReference type="PANTHER" id="PTHR32092">
    <property type="entry name" value="6-PHOSPHO-BETA-GLUCOSIDASE-RELATED"/>
    <property type="match status" value="1"/>
</dbReference>
<dbReference type="NCBIfam" id="NF041089">
    <property type="entry name" value="alpha_gluc_AglA"/>
    <property type="match status" value="1"/>
</dbReference>
<dbReference type="InterPro" id="IPR053487">
    <property type="entry name" value="Alpha-glycosidase"/>
</dbReference>
<evidence type="ECO:0000256" key="3">
    <source>
        <dbReference type="ARBA" id="ARBA00022723"/>
    </source>
</evidence>
<dbReference type="InterPro" id="IPR001088">
    <property type="entry name" value="Glyco_hydro_4"/>
</dbReference>
<accession>A0A7C3RQN7</accession>
<comment type="cofactor">
    <cofactor evidence="12">
        <name>NAD(+)</name>
        <dbReference type="ChEBI" id="CHEBI:57540"/>
    </cofactor>
    <text evidence="12">Binds 1 NAD(+) per subunit.</text>
</comment>
<dbReference type="GO" id="GO:0004553">
    <property type="term" value="F:hydrolase activity, hydrolyzing O-glycosyl compounds"/>
    <property type="evidence" value="ECO:0007669"/>
    <property type="project" value="InterPro"/>
</dbReference>
<protein>
    <submittedName>
        <fullName evidence="14">Alpha-glucosidase/alpha-galactosidase</fullName>
    </submittedName>
</protein>
<dbReference type="PANTHER" id="PTHR32092:SF3">
    <property type="entry name" value="PUTATIVE-RELATED"/>
    <property type="match status" value="1"/>
</dbReference>
<dbReference type="GO" id="GO:0005975">
    <property type="term" value="P:carbohydrate metabolic process"/>
    <property type="evidence" value="ECO:0007669"/>
    <property type="project" value="InterPro"/>
</dbReference>
<evidence type="ECO:0000256" key="1">
    <source>
        <dbReference type="ARBA" id="ARBA00001936"/>
    </source>
</evidence>
<feature type="domain" description="Glycosyl hydrolase family 4 C-terminal" evidence="13">
    <location>
        <begin position="202"/>
        <end position="438"/>
    </location>
</feature>
<dbReference type="Gene3D" id="3.90.1820.10">
    <property type="entry name" value="AglA-like glucosidase"/>
    <property type="match status" value="1"/>
</dbReference>
<keyword evidence="4 12" id="KW-0378">Hydrolase</keyword>
<keyword evidence="10" id="KW-0533">Nickel</keyword>
<dbReference type="SUPFAM" id="SSF56327">
    <property type="entry name" value="LDH C-terminal domain-like"/>
    <property type="match status" value="1"/>
</dbReference>
<evidence type="ECO:0000256" key="5">
    <source>
        <dbReference type="ARBA" id="ARBA00023027"/>
    </source>
</evidence>
<keyword evidence="7" id="KW-0119">Carbohydrate metabolism</keyword>
<proteinExistence type="inferred from homology"/>
<comment type="cofactor">
    <cofactor evidence="1">
        <name>Mn(2+)</name>
        <dbReference type="ChEBI" id="CHEBI:29035"/>
    </cofactor>
</comment>
<keyword evidence="10" id="KW-0170">Cobalt</keyword>
<evidence type="ECO:0000256" key="12">
    <source>
        <dbReference type="RuleBase" id="RU361152"/>
    </source>
</evidence>
<sequence length="466" mass="54331">MKFTIIGSGSIRFSMQIIGDIAKTPNFHGSTISLVDIHEERLKASYILAKKYVEELGVDLNFEKTAKLEEGIEGADFVINTANPFPKEHDDGFVKYDIVTKIGEKHGYYRGIDSQELNMVSTYTYVLISYYDMKLALDIANNIKKYAPSAWLLQTANPVFEITQLLTRVTDIKVVGICHGFNGVFEVFNTLGLDTKDVEWQVAGVNHGIFLNRFLYKGENAYHLLDKWMEEKLSKWEPKNPWDLQMSPASLDMYKFYGMLPIGDTCRNGTWKYNYNLETKKRWYGKFGGIDNEVERPKFHEQLRFGRRRMIELANEVEKSRDIKLLKLWPEIFNKDKLSGEQHIHFMNGITFGDKKRLILNVPNNGTISGIPDDVIVEVPVWVDKEGIHYEKIDPDLTQRIKIFYLLPRILRMEWVLEGFLSRDIKVLEEILVRDPRTKSYEQVKKVLNEILDQSFNYELKEYLNY</sequence>
<evidence type="ECO:0000256" key="4">
    <source>
        <dbReference type="ARBA" id="ARBA00022801"/>
    </source>
</evidence>
<name>A0A7C3RQN7_DICTH</name>
<feature type="binding site" evidence="10">
    <location>
        <position position="207"/>
    </location>
    <ligand>
        <name>Mn(2+)</name>
        <dbReference type="ChEBI" id="CHEBI:29035"/>
    </ligand>
</feature>
<keyword evidence="8 12" id="KW-0326">Glycosidase</keyword>
<keyword evidence="10" id="KW-0408">Iron</keyword>
<evidence type="ECO:0000259" key="13">
    <source>
        <dbReference type="Pfam" id="PF11975"/>
    </source>
</evidence>
<dbReference type="SUPFAM" id="SSF51735">
    <property type="entry name" value="NAD(P)-binding Rossmann-fold domains"/>
    <property type="match status" value="1"/>
</dbReference>
<evidence type="ECO:0000313" key="14">
    <source>
        <dbReference type="EMBL" id="HFX13202.1"/>
    </source>
</evidence>
<evidence type="ECO:0000256" key="9">
    <source>
        <dbReference type="PIRSR" id="PIRSR601088-2"/>
    </source>
</evidence>
<comment type="caution">
    <text evidence="14">The sequence shown here is derived from an EMBL/GenBank/DDBJ whole genome shotgun (WGS) entry which is preliminary data.</text>
</comment>
<dbReference type="CDD" id="cd05297">
    <property type="entry name" value="GH4_alpha_glucosidase_galactosidase"/>
    <property type="match status" value="1"/>
</dbReference>
<evidence type="ECO:0000256" key="8">
    <source>
        <dbReference type="ARBA" id="ARBA00023295"/>
    </source>
</evidence>
<reference evidence="14" key="1">
    <citation type="journal article" date="2020" name="mSystems">
        <title>Genome- and Community-Level Interaction Insights into Carbon Utilization and Element Cycling Functions of Hydrothermarchaeota in Hydrothermal Sediment.</title>
        <authorList>
            <person name="Zhou Z."/>
            <person name="Liu Y."/>
            <person name="Xu W."/>
            <person name="Pan J."/>
            <person name="Luo Z.H."/>
            <person name="Li M."/>
        </authorList>
    </citation>
    <scope>NUCLEOTIDE SEQUENCE [LARGE SCALE GENOMIC DNA]</scope>
    <source>
        <strain evidence="14">SpSt-81</strain>
    </source>
</reference>
<dbReference type="InterPro" id="IPR053715">
    <property type="entry name" value="GH4_Enzyme_sf"/>
</dbReference>
<dbReference type="Pfam" id="PF11975">
    <property type="entry name" value="Glyco_hydro_4C"/>
    <property type="match status" value="1"/>
</dbReference>
<evidence type="ECO:0000256" key="10">
    <source>
        <dbReference type="PIRSR" id="PIRSR601088-3"/>
    </source>
</evidence>
<keyword evidence="3 10" id="KW-0479">Metal-binding</keyword>
<dbReference type="InterPro" id="IPR036291">
    <property type="entry name" value="NAD(P)-bd_dom_sf"/>
</dbReference>
<evidence type="ECO:0000256" key="11">
    <source>
        <dbReference type="PIRSR" id="PIRSR601088-4"/>
    </source>
</evidence>